<dbReference type="SUPFAM" id="SSF51905">
    <property type="entry name" value="FAD/NAD(P)-binding domain"/>
    <property type="match status" value="1"/>
</dbReference>
<dbReference type="GO" id="GO:0050660">
    <property type="term" value="F:flavin adenine dinucleotide binding"/>
    <property type="evidence" value="ECO:0007669"/>
    <property type="project" value="InterPro"/>
</dbReference>
<keyword evidence="8" id="KW-0732">Signal</keyword>
<gene>
    <name evidence="10" type="ORF">LTR62_002652</name>
</gene>
<evidence type="ECO:0000256" key="2">
    <source>
        <dbReference type="ARBA" id="ARBA00010790"/>
    </source>
</evidence>
<feature type="signal peptide" evidence="8">
    <location>
        <begin position="1"/>
        <end position="28"/>
    </location>
</feature>
<dbReference type="PROSITE" id="PS00623">
    <property type="entry name" value="GMC_OXRED_1"/>
    <property type="match status" value="1"/>
</dbReference>
<dbReference type="Proteomes" id="UP001310890">
    <property type="component" value="Unassembled WGS sequence"/>
</dbReference>
<feature type="chain" id="PRO_5042925043" description="Glucose-methanol-choline oxidoreductase N-terminal domain-containing protein" evidence="8">
    <location>
        <begin position="29"/>
        <end position="529"/>
    </location>
</feature>
<name>A0AAN7YHD8_9PEZI</name>
<sequence length="529" mass="56870">MDFTGDLRGLALSCLLLFGVFLPAFANAGNATCFDFIVVGGGTAGTAVATRSSQYLPDDSILVVEAGPFAPFEDKINIPGMKGSTLGTKYDWDFTSVPQAALFNRTITQSRGKVLGGTSALNLLIWDRGSKPEYDAWGQVGNSGWNWESMNAAMNKAEKFSNPGLPDYSTDTGYGTAGPINAVVNKFIPRQQDPRIPTAIDPGHYNRSYSAVEYLPRAGPNLRVMTNTQVAKINLESRRGGYVATGVTLLNGQVLEARKDVILPAGTISNPPLLEMSGIGNGTILEAAGIKPRIDLPGIGECQNDGGYGRHGEISEYDYCASAYSYQGRPSMLEANASAELINTAKAVVADTANNLVDAKKKLEYLANSTLVTSIAQAEYVLSDGYTGGKGYPAKNTTLYGTGFTTIIAGLMHELARGSAHLNTTNTTARPFYDPDFASNAHDLQALIAMAKYIRRIATTAPFSEVWVDEYEPGSEVQSDAQWETFVRNNTNTFYHPVGTCAMLLRQETGVVDPMLLVLWDDEFEGGGC</sequence>
<dbReference type="PANTHER" id="PTHR11552">
    <property type="entry name" value="GLUCOSE-METHANOL-CHOLINE GMC OXIDOREDUCTASE"/>
    <property type="match status" value="1"/>
</dbReference>
<comment type="cofactor">
    <cofactor evidence="1 6">
        <name>FAD</name>
        <dbReference type="ChEBI" id="CHEBI:57692"/>
    </cofactor>
</comment>
<comment type="similarity">
    <text evidence="2 7">Belongs to the GMC oxidoreductase family.</text>
</comment>
<dbReference type="PANTHER" id="PTHR11552:SF115">
    <property type="entry name" value="DEHYDROGENASE XPTC-RELATED"/>
    <property type="match status" value="1"/>
</dbReference>
<feature type="binding site" evidence="6">
    <location>
        <position position="118"/>
    </location>
    <ligand>
        <name>FAD</name>
        <dbReference type="ChEBI" id="CHEBI:57692"/>
    </ligand>
</feature>
<comment type="caution">
    <text evidence="10">The sequence shown here is derived from an EMBL/GenBank/DDBJ whole genome shotgun (WGS) entry which is preliminary data.</text>
</comment>
<evidence type="ECO:0000256" key="4">
    <source>
        <dbReference type="ARBA" id="ARBA00022827"/>
    </source>
</evidence>
<dbReference type="InterPro" id="IPR027424">
    <property type="entry name" value="Glucose_Oxidase_domain_2"/>
</dbReference>
<keyword evidence="5" id="KW-0560">Oxidoreductase</keyword>
<feature type="binding site" evidence="6">
    <location>
        <position position="230"/>
    </location>
    <ligand>
        <name>FAD</name>
        <dbReference type="ChEBI" id="CHEBI:57692"/>
    </ligand>
</feature>
<reference evidence="10" key="1">
    <citation type="submission" date="2023-08" db="EMBL/GenBank/DDBJ databases">
        <title>Black Yeasts Isolated from many extreme environments.</title>
        <authorList>
            <person name="Coleine C."/>
            <person name="Stajich J.E."/>
            <person name="Selbmann L."/>
        </authorList>
    </citation>
    <scope>NUCLEOTIDE SEQUENCE</scope>
    <source>
        <strain evidence="10">CCFEE 5401</strain>
    </source>
</reference>
<dbReference type="Pfam" id="PF00732">
    <property type="entry name" value="GMC_oxred_N"/>
    <property type="match status" value="2"/>
</dbReference>
<evidence type="ECO:0000256" key="6">
    <source>
        <dbReference type="PIRSR" id="PIRSR000137-2"/>
    </source>
</evidence>
<dbReference type="Pfam" id="PF05199">
    <property type="entry name" value="GMC_oxred_C"/>
    <property type="match status" value="1"/>
</dbReference>
<protein>
    <recommendedName>
        <fullName evidence="9">Glucose-methanol-choline oxidoreductase N-terminal domain-containing protein</fullName>
    </recommendedName>
</protein>
<accession>A0AAN7YHD8</accession>
<dbReference type="InterPro" id="IPR007867">
    <property type="entry name" value="GMC_OxRtase_C"/>
</dbReference>
<dbReference type="AlphaFoldDB" id="A0AAN7YHD8"/>
<dbReference type="InterPro" id="IPR012132">
    <property type="entry name" value="GMC_OxRdtase"/>
</dbReference>
<evidence type="ECO:0000313" key="11">
    <source>
        <dbReference type="Proteomes" id="UP001310890"/>
    </source>
</evidence>
<feature type="binding site" evidence="6">
    <location>
        <position position="114"/>
    </location>
    <ligand>
        <name>FAD</name>
        <dbReference type="ChEBI" id="CHEBI:57692"/>
    </ligand>
</feature>
<dbReference type="InterPro" id="IPR036188">
    <property type="entry name" value="FAD/NAD-bd_sf"/>
</dbReference>
<dbReference type="PIRSF" id="PIRSF000137">
    <property type="entry name" value="Alcohol_oxidase"/>
    <property type="match status" value="1"/>
</dbReference>
<proteinExistence type="inferred from homology"/>
<feature type="domain" description="Glucose-methanol-choline oxidoreductase N-terminal" evidence="9">
    <location>
        <begin position="112"/>
        <end position="135"/>
    </location>
</feature>
<evidence type="ECO:0000259" key="9">
    <source>
        <dbReference type="PROSITE" id="PS00623"/>
    </source>
</evidence>
<evidence type="ECO:0000256" key="8">
    <source>
        <dbReference type="SAM" id="SignalP"/>
    </source>
</evidence>
<keyword evidence="4 6" id="KW-0274">FAD</keyword>
<dbReference type="InterPro" id="IPR000172">
    <property type="entry name" value="GMC_OxRdtase_N"/>
</dbReference>
<dbReference type="Gene3D" id="4.10.450.10">
    <property type="entry name" value="Glucose Oxidase, domain 2"/>
    <property type="match status" value="1"/>
</dbReference>
<evidence type="ECO:0000256" key="1">
    <source>
        <dbReference type="ARBA" id="ARBA00001974"/>
    </source>
</evidence>
<evidence type="ECO:0000313" key="10">
    <source>
        <dbReference type="EMBL" id="KAK5114083.1"/>
    </source>
</evidence>
<organism evidence="10 11">
    <name type="scientific">Meristemomyces frigidus</name>
    <dbReference type="NCBI Taxonomy" id="1508187"/>
    <lineage>
        <taxon>Eukaryota</taxon>
        <taxon>Fungi</taxon>
        <taxon>Dikarya</taxon>
        <taxon>Ascomycota</taxon>
        <taxon>Pezizomycotina</taxon>
        <taxon>Dothideomycetes</taxon>
        <taxon>Dothideomycetidae</taxon>
        <taxon>Mycosphaerellales</taxon>
        <taxon>Teratosphaeriaceae</taxon>
        <taxon>Meristemomyces</taxon>
    </lineage>
</organism>
<keyword evidence="3 7" id="KW-0285">Flavoprotein</keyword>
<dbReference type="EMBL" id="JAVRRL010000019">
    <property type="protein sequence ID" value="KAK5114083.1"/>
    <property type="molecule type" value="Genomic_DNA"/>
</dbReference>
<evidence type="ECO:0000256" key="7">
    <source>
        <dbReference type="RuleBase" id="RU003968"/>
    </source>
</evidence>
<dbReference type="GO" id="GO:0016614">
    <property type="term" value="F:oxidoreductase activity, acting on CH-OH group of donors"/>
    <property type="evidence" value="ECO:0007669"/>
    <property type="project" value="InterPro"/>
</dbReference>
<dbReference type="Gene3D" id="3.50.50.60">
    <property type="entry name" value="FAD/NAD(P)-binding domain"/>
    <property type="match status" value="2"/>
</dbReference>
<evidence type="ECO:0000256" key="5">
    <source>
        <dbReference type="ARBA" id="ARBA00023002"/>
    </source>
</evidence>
<dbReference type="SUPFAM" id="SSF54373">
    <property type="entry name" value="FAD-linked reductases, C-terminal domain"/>
    <property type="match status" value="1"/>
</dbReference>
<dbReference type="Gene3D" id="3.30.560.10">
    <property type="entry name" value="Glucose Oxidase, domain 3"/>
    <property type="match status" value="2"/>
</dbReference>
<evidence type="ECO:0000256" key="3">
    <source>
        <dbReference type="ARBA" id="ARBA00022630"/>
    </source>
</evidence>
<dbReference type="GO" id="GO:0044550">
    <property type="term" value="P:secondary metabolite biosynthetic process"/>
    <property type="evidence" value="ECO:0007669"/>
    <property type="project" value="TreeGrafter"/>
</dbReference>